<dbReference type="Gene3D" id="3.90.1010.20">
    <property type="match status" value="1"/>
</dbReference>
<feature type="domain" description="FMN-binding" evidence="2">
    <location>
        <begin position="93"/>
        <end position="170"/>
    </location>
</feature>
<dbReference type="GO" id="GO:0016020">
    <property type="term" value="C:membrane"/>
    <property type="evidence" value="ECO:0007669"/>
    <property type="project" value="InterPro"/>
</dbReference>
<evidence type="ECO:0000313" key="4">
    <source>
        <dbReference type="Proteomes" id="UP000199649"/>
    </source>
</evidence>
<organism evidence="3 4">
    <name type="scientific">Agrococcus carbonis</name>
    <dbReference type="NCBI Taxonomy" id="684552"/>
    <lineage>
        <taxon>Bacteria</taxon>
        <taxon>Bacillati</taxon>
        <taxon>Actinomycetota</taxon>
        <taxon>Actinomycetes</taxon>
        <taxon>Micrococcales</taxon>
        <taxon>Microbacteriaceae</taxon>
        <taxon>Agrococcus</taxon>
    </lineage>
</organism>
<feature type="compositionally biased region" description="Polar residues" evidence="1">
    <location>
        <begin position="40"/>
        <end position="49"/>
    </location>
</feature>
<feature type="compositionally biased region" description="Polar residues" evidence="1">
    <location>
        <begin position="57"/>
        <end position="68"/>
    </location>
</feature>
<protein>
    <submittedName>
        <fullName evidence="3">Uncharacterized protein, contains FMN-binding domain</fullName>
    </submittedName>
</protein>
<feature type="region of interest" description="Disordered" evidence="1">
    <location>
        <begin position="38"/>
        <end position="78"/>
    </location>
</feature>
<name>A0A1H1T3D1_9MICO</name>
<proteinExistence type="predicted"/>
<keyword evidence="4" id="KW-1185">Reference proteome</keyword>
<evidence type="ECO:0000313" key="3">
    <source>
        <dbReference type="EMBL" id="SDS54732.1"/>
    </source>
</evidence>
<reference evidence="4" key="1">
    <citation type="submission" date="2016-10" db="EMBL/GenBank/DDBJ databases">
        <authorList>
            <person name="Varghese N."/>
            <person name="Submissions S."/>
        </authorList>
    </citation>
    <scope>NUCLEOTIDE SEQUENCE [LARGE SCALE GENOMIC DNA]</scope>
    <source>
        <strain evidence="4">DSM 22965</strain>
    </source>
</reference>
<dbReference type="RefSeq" id="WP_092667354.1">
    <property type="nucleotide sequence ID" value="NZ_LT629734.1"/>
</dbReference>
<dbReference type="OrthoDB" id="8099475at2"/>
<dbReference type="AlphaFoldDB" id="A0A1H1T3D1"/>
<accession>A0A1H1T3D1</accession>
<dbReference type="EMBL" id="LT629734">
    <property type="protein sequence ID" value="SDS54732.1"/>
    <property type="molecule type" value="Genomic_DNA"/>
</dbReference>
<dbReference type="InterPro" id="IPR007329">
    <property type="entry name" value="FMN-bd"/>
</dbReference>
<dbReference type="SMART" id="SM00900">
    <property type="entry name" value="FMN_bind"/>
    <property type="match status" value="1"/>
</dbReference>
<dbReference type="GO" id="GO:0010181">
    <property type="term" value="F:FMN binding"/>
    <property type="evidence" value="ECO:0007669"/>
    <property type="project" value="InterPro"/>
</dbReference>
<dbReference type="STRING" id="684552.SAMN04489719_2568"/>
<dbReference type="Pfam" id="PF04205">
    <property type="entry name" value="FMN_bind"/>
    <property type="match status" value="1"/>
</dbReference>
<evidence type="ECO:0000259" key="2">
    <source>
        <dbReference type="SMART" id="SM00900"/>
    </source>
</evidence>
<sequence>MRRIIFSVLATLGGLVLLLTYRTSTGAMLPVLPSDHAANASASAPQDGTSAAGDGSTGQRPSAGTAPSSAGHAGADAAGLVDGVHDGGVVQTPYGPVDVVITVHGGAITAVDVPQAPDANARDAQLSARAVPQLVTETLSAQSADVHMVSGATYTSEGYVQSLQSAIDGARP</sequence>
<evidence type="ECO:0000256" key="1">
    <source>
        <dbReference type="SAM" id="MobiDB-lite"/>
    </source>
</evidence>
<dbReference type="Proteomes" id="UP000199649">
    <property type="component" value="Chromosome I"/>
</dbReference>
<gene>
    <name evidence="3" type="ORF">SAMN04489719_2568</name>
</gene>